<gene>
    <name evidence="1" type="ORF">PsorP6_004745</name>
</gene>
<organism evidence="1 2">
    <name type="scientific">Peronosclerospora sorghi</name>
    <dbReference type="NCBI Taxonomy" id="230839"/>
    <lineage>
        <taxon>Eukaryota</taxon>
        <taxon>Sar</taxon>
        <taxon>Stramenopiles</taxon>
        <taxon>Oomycota</taxon>
        <taxon>Peronosporomycetes</taxon>
        <taxon>Peronosporales</taxon>
        <taxon>Peronosporaceae</taxon>
        <taxon>Peronosclerospora</taxon>
    </lineage>
</organism>
<dbReference type="EMBL" id="CM047587">
    <property type="protein sequence ID" value="KAI9907553.1"/>
    <property type="molecule type" value="Genomic_DNA"/>
</dbReference>
<proteinExistence type="predicted"/>
<sequence length="170" mass="19777">MEVLVAVLSFIAIVALTFLNGYWLITLDELELDHLNPADVAKRLNKLVYPEMILHGIFMFLCLLAWAPWVFLLNLPIAVWHARRVMRNEHLMDPTEILRYKNLQQARLESIARTVFYGLQIIYGMFCRPQETEAELRVLEAFALGADWNVVAEHFHEENSTVWRLLNLAA</sequence>
<evidence type="ECO:0000313" key="1">
    <source>
        <dbReference type="EMBL" id="KAI9907553.1"/>
    </source>
</evidence>
<comment type="caution">
    <text evidence="1">The sequence shown here is derived from an EMBL/GenBank/DDBJ whole genome shotgun (WGS) entry which is preliminary data.</text>
</comment>
<evidence type="ECO:0000313" key="2">
    <source>
        <dbReference type="Proteomes" id="UP001163321"/>
    </source>
</evidence>
<reference evidence="1 2" key="1">
    <citation type="journal article" date="2022" name="bioRxiv">
        <title>The genome of the oomycete Peronosclerospora sorghi, a cosmopolitan pathogen of maize and sorghum, is inflated with dispersed pseudogenes.</title>
        <authorList>
            <person name="Fletcher K."/>
            <person name="Martin F."/>
            <person name="Isakeit T."/>
            <person name="Cavanaugh K."/>
            <person name="Magill C."/>
            <person name="Michelmore R."/>
        </authorList>
    </citation>
    <scope>NUCLEOTIDE SEQUENCE [LARGE SCALE GENOMIC DNA]</scope>
    <source>
        <strain evidence="1">P6</strain>
    </source>
</reference>
<protein>
    <submittedName>
        <fullName evidence="1">Uncharacterized protein</fullName>
    </submittedName>
</protein>
<keyword evidence="2" id="KW-1185">Reference proteome</keyword>
<dbReference type="Proteomes" id="UP001163321">
    <property type="component" value="Chromosome 8"/>
</dbReference>
<name>A0ACC0VM33_9STRA</name>
<accession>A0ACC0VM33</accession>